<feature type="binding site" evidence="8">
    <location>
        <position position="219"/>
    </location>
    <ligand>
        <name>shikimate</name>
        <dbReference type="ChEBI" id="CHEBI:36208"/>
    </ligand>
</feature>
<gene>
    <name evidence="8 12" type="primary">aroE</name>
    <name evidence="12" type="ORF">FZO89_11345</name>
</gene>
<dbReference type="InterPro" id="IPR036291">
    <property type="entry name" value="NAD(P)-bd_dom_sf"/>
</dbReference>
<protein>
    <recommendedName>
        <fullName evidence="2 8">Shikimate dehydrogenase (NADP(+))</fullName>
        <shortName evidence="8">SDH</shortName>
        <ecNumber evidence="2 8">1.1.1.25</ecNumber>
    </recommendedName>
</protein>
<dbReference type="InterPro" id="IPR041121">
    <property type="entry name" value="SDH_C"/>
</dbReference>
<dbReference type="InterPro" id="IPR046346">
    <property type="entry name" value="Aminoacid_DH-like_N_sf"/>
</dbReference>
<comment type="caution">
    <text evidence="12">The sequence shown here is derived from an EMBL/GenBank/DDBJ whole genome shotgun (WGS) entry which is preliminary data.</text>
</comment>
<dbReference type="PANTHER" id="PTHR21089:SF1">
    <property type="entry name" value="BIFUNCTIONAL 3-DEHYDROQUINATE DEHYDRATASE_SHIKIMATE DEHYDROGENASE, CHLOROPLASTIC"/>
    <property type="match status" value="1"/>
</dbReference>
<feature type="domain" description="Shikimate dehydrogenase substrate binding N-terminal" evidence="10">
    <location>
        <begin position="8"/>
        <end position="90"/>
    </location>
</feature>
<dbReference type="RefSeq" id="WP_149103361.1">
    <property type="nucleotide sequence ID" value="NZ_VTFT01000001.1"/>
</dbReference>
<accession>A0A5D4XQ60</accession>
<evidence type="ECO:0000259" key="10">
    <source>
        <dbReference type="Pfam" id="PF08501"/>
    </source>
</evidence>
<feature type="binding site" evidence="8">
    <location>
        <position position="88"/>
    </location>
    <ligand>
        <name>shikimate</name>
        <dbReference type="ChEBI" id="CHEBI:36208"/>
    </ligand>
</feature>
<comment type="pathway">
    <text evidence="1 8">Metabolic intermediate biosynthesis; chorismate biosynthesis; chorismate from D-erythrose 4-phosphate and phosphoenolpyruvate: step 4/7.</text>
</comment>
<evidence type="ECO:0000256" key="5">
    <source>
        <dbReference type="ARBA" id="ARBA00023002"/>
    </source>
</evidence>
<dbReference type="GO" id="GO:0050661">
    <property type="term" value="F:NADP binding"/>
    <property type="evidence" value="ECO:0007669"/>
    <property type="project" value="InterPro"/>
</dbReference>
<feature type="binding site" evidence="8">
    <location>
        <position position="103"/>
    </location>
    <ligand>
        <name>shikimate</name>
        <dbReference type="ChEBI" id="CHEBI:36208"/>
    </ligand>
</feature>
<dbReference type="Pfam" id="PF01488">
    <property type="entry name" value="Shikimate_DH"/>
    <property type="match status" value="1"/>
</dbReference>
<evidence type="ECO:0000256" key="6">
    <source>
        <dbReference type="ARBA" id="ARBA00023141"/>
    </source>
</evidence>
<organism evidence="12 13">
    <name type="scientific">Luteimonas viscosa</name>
    <dbReference type="NCBI Taxonomy" id="1132694"/>
    <lineage>
        <taxon>Bacteria</taxon>
        <taxon>Pseudomonadati</taxon>
        <taxon>Pseudomonadota</taxon>
        <taxon>Gammaproteobacteria</taxon>
        <taxon>Lysobacterales</taxon>
        <taxon>Lysobacteraceae</taxon>
        <taxon>Luteimonas</taxon>
    </lineage>
</organism>
<sequence length="281" mass="29640">MSSSHYAVFGHPVAHTLSPHIHAAFGRQTGIALRYEAIDATLATFFDALEAFAAAGGVGANITLPLKESAFALSATTTERARRAGAVNTLARIEGQWHGDNTDGAGLVRDLTERRGLDLRQRRTLLIGAGGAARGIAPSLLDAGIGELFIVNRTPERADALADTLGQPGRVHPRYLADLPSLGEFGLMINATSAGRDGRTPRLPMSLLGSRCAAVDLSYGEAAIPFLAWARASGAHEAIDGLGMLVEQAAESFALWHGVRPHTDAVYEELHARHAALVTAD</sequence>
<evidence type="ECO:0000313" key="12">
    <source>
        <dbReference type="EMBL" id="TYT26808.1"/>
    </source>
</evidence>
<dbReference type="GO" id="GO:0008652">
    <property type="term" value="P:amino acid biosynthetic process"/>
    <property type="evidence" value="ECO:0007669"/>
    <property type="project" value="UniProtKB-KW"/>
</dbReference>
<name>A0A5D4XQ60_9GAMM</name>
<proteinExistence type="inferred from homology"/>
<dbReference type="PANTHER" id="PTHR21089">
    <property type="entry name" value="SHIKIMATE DEHYDROGENASE"/>
    <property type="match status" value="1"/>
</dbReference>
<feature type="binding site" evidence="8">
    <location>
        <position position="79"/>
    </location>
    <ligand>
        <name>NADP(+)</name>
        <dbReference type="ChEBI" id="CHEBI:58349"/>
    </ligand>
</feature>
<dbReference type="GO" id="GO:0019632">
    <property type="term" value="P:shikimate metabolic process"/>
    <property type="evidence" value="ECO:0007669"/>
    <property type="project" value="InterPro"/>
</dbReference>
<feature type="binding site" evidence="8">
    <location>
        <begin position="152"/>
        <end position="157"/>
    </location>
    <ligand>
        <name>NADP(+)</name>
        <dbReference type="ChEBI" id="CHEBI:58349"/>
    </ligand>
</feature>
<evidence type="ECO:0000256" key="2">
    <source>
        <dbReference type="ARBA" id="ARBA00012962"/>
    </source>
</evidence>
<dbReference type="Gene3D" id="3.40.50.10860">
    <property type="entry name" value="Leucine Dehydrogenase, chain A, domain 1"/>
    <property type="match status" value="1"/>
</dbReference>
<keyword evidence="5 8" id="KW-0560">Oxidoreductase</keyword>
<dbReference type="InterPro" id="IPR022893">
    <property type="entry name" value="Shikimate_DH_fam"/>
</dbReference>
<dbReference type="NCBIfam" id="NF001310">
    <property type="entry name" value="PRK00258.1-2"/>
    <property type="match status" value="1"/>
</dbReference>
<keyword evidence="6 8" id="KW-0057">Aromatic amino acid biosynthesis</keyword>
<comment type="similarity">
    <text evidence="8">Belongs to the shikimate dehydrogenase family.</text>
</comment>
<dbReference type="InterPro" id="IPR011342">
    <property type="entry name" value="Shikimate_DH"/>
</dbReference>
<evidence type="ECO:0000256" key="7">
    <source>
        <dbReference type="ARBA" id="ARBA00049442"/>
    </source>
</evidence>
<evidence type="ECO:0000256" key="3">
    <source>
        <dbReference type="ARBA" id="ARBA00022605"/>
    </source>
</evidence>
<dbReference type="Pfam" id="PF08501">
    <property type="entry name" value="Shikimate_dh_N"/>
    <property type="match status" value="1"/>
</dbReference>
<dbReference type="GO" id="GO:0005829">
    <property type="term" value="C:cytosol"/>
    <property type="evidence" value="ECO:0007669"/>
    <property type="project" value="TreeGrafter"/>
</dbReference>
<comment type="subunit">
    <text evidence="8">Homodimer.</text>
</comment>
<dbReference type="AlphaFoldDB" id="A0A5D4XQ60"/>
<evidence type="ECO:0000256" key="4">
    <source>
        <dbReference type="ARBA" id="ARBA00022857"/>
    </source>
</evidence>
<evidence type="ECO:0000256" key="8">
    <source>
        <dbReference type="HAMAP-Rule" id="MF_00222"/>
    </source>
</evidence>
<feature type="binding site" evidence="8">
    <location>
        <position position="217"/>
    </location>
    <ligand>
        <name>NADP(+)</name>
        <dbReference type="ChEBI" id="CHEBI:58349"/>
    </ligand>
</feature>
<feature type="binding site" evidence="8">
    <location>
        <position position="241"/>
    </location>
    <ligand>
        <name>NADP(+)</name>
        <dbReference type="ChEBI" id="CHEBI:58349"/>
    </ligand>
</feature>
<dbReference type="GO" id="GO:0004764">
    <property type="term" value="F:shikimate 3-dehydrogenase (NADP+) activity"/>
    <property type="evidence" value="ECO:0007669"/>
    <property type="project" value="UniProtKB-UniRule"/>
</dbReference>
<reference evidence="12 13" key="1">
    <citation type="submission" date="2019-08" db="EMBL/GenBank/DDBJ databases">
        <title>Luteimonas viscosus sp. nov., isolated from soil of a sunflower field.</title>
        <authorList>
            <person name="Jianli Z."/>
            <person name="Ying Z."/>
        </authorList>
    </citation>
    <scope>NUCLEOTIDE SEQUENCE [LARGE SCALE GENOMIC DNA]</scope>
    <source>
        <strain evidence="12 13">XBU10</strain>
    </source>
</reference>
<dbReference type="Proteomes" id="UP000324973">
    <property type="component" value="Unassembled WGS sequence"/>
</dbReference>
<feature type="domain" description="Quinate/shikimate 5-dehydrogenase/glutamyl-tRNA reductase" evidence="9">
    <location>
        <begin position="113"/>
        <end position="194"/>
    </location>
</feature>
<feature type="active site" description="Proton acceptor" evidence="8">
    <location>
        <position position="67"/>
    </location>
</feature>
<feature type="domain" description="SDH C-terminal" evidence="11">
    <location>
        <begin position="241"/>
        <end position="270"/>
    </location>
</feature>
<dbReference type="OrthoDB" id="9776868at2"/>
<dbReference type="UniPathway" id="UPA00053">
    <property type="reaction ID" value="UER00087"/>
</dbReference>
<keyword evidence="13" id="KW-1185">Reference proteome</keyword>
<dbReference type="CDD" id="cd01065">
    <property type="entry name" value="NAD_bind_Shikimate_DH"/>
    <property type="match status" value="1"/>
</dbReference>
<dbReference type="NCBIfam" id="TIGR00507">
    <property type="entry name" value="aroE"/>
    <property type="match status" value="1"/>
</dbReference>
<keyword evidence="4 8" id="KW-0521">NADP</keyword>
<dbReference type="Pfam" id="PF18317">
    <property type="entry name" value="SDH_C"/>
    <property type="match status" value="1"/>
</dbReference>
<feature type="binding site" evidence="8">
    <location>
        <begin position="16"/>
        <end position="18"/>
    </location>
    <ligand>
        <name>shikimate</name>
        <dbReference type="ChEBI" id="CHEBI:36208"/>
    </ligand>
</feature>
<dbReference type="Gene3D" id="3.40.50.720">
    <property type="entry name" value="NAD(P)-binding Rossmann-like Domain"/>
    <property type="match status" value="1"/>
</dbReference>
<dbReference type="GO" id="GO:0009423">
    <property type="term" value="P:chorismate biosynthetic process"/>
    <property type="evidence" value="ECO:0007669"/>
    <property type="project" value="UniProtKB-UniRule"/>
</dbReference>
<dbReference type="EC" id="1.1.1.25" evidence="2 8"/>
<dbReference type="InterPro" id="IPR006151">
    <property type="entry name" value="Shikm_DH/Glu-tRNA_Rdtase"/>
</dbReference>
<dbReference type="SUPFAM" id="SSF53223">
    <property type="entry name" value="Aminoacid dehydrogenase-like, N-terminal domain"/>
    <property type="match status" value="1"/>
</dbReference>
<dbReference type="InterPro" id="IPR013708">
    <property type="entry name" value="Shikimate_DH-bd_N"/>
</dbReference>
<feature type="binding site" evidence="8">
    <location>
        <position position="63"/>
    </location>
    <ligand>
        <name>shikimate</name>
        <dbReference type="ChEBI" id="CHEBI:36208"/>
    </ligand>
</feature>
<comment type="catalytic activity">
    <reaction evidence="7 8">
        <text>shikimate + NADP(+) = 3-dehydroshikimate + NADPH + H(+)</text>
        <dbReference type="Rhea" id="RHEA:17737"/>
        <dbReference type="ChEBI" id="CHEBI:15378"/>
        <dbReference type="ChEBI" id="CHEBI:16630"/>
        <dbReference type="ChEBI" id="CHEBI:36208"/>
        <dbReference type="ChEBI" id="CHEBI:57783"/>
        <dbReference type="ChEBI" id="CHEBI:58349"/>
        <dbReference type="EC" id="1.1.1.25"/>
    </reaction>
</comment>
<evidence type="ECO:0000256" key="1">
    <source>
        <dbReference type="ARBA" id="ARBA00004871"/>
    </source>
</evidence>
<evidence type="ECO:0000259" key="9">
    <source>
        <dbReference type="Pfam" id="PF01488"/>
    </source>
</evidence>
<feature type="binding site" evidence="8">
    <location>
        <position position="248"/>
    </location>
    <ligand>
        <name>shikimate</name>
        <dbReference type="ChEBI" id="CHEBI:36208"/>
    </ligand>
</feature>
<dbReference type="FunFam" id="3.40.50.10860:FF:000006">
    <property type="entry name" value="Shikimate dehydrogenase (NADP(+))"/>
    <property type="match status" value="1"/>
</dbReference>
<comment type="function">
    <text evidence="8">Involved in the biosynthesis of the chorismate, which leads to the biosynthesis of aromatic amino acids. Catalyzes the reversible NADPH linked reduction of 3-dehydroshikimate (DHSA) to yield shikimate (SA).</text>
</comment>
<dbReference type="GO" id="GO:0009073">
    <property type="term" value="P:aromatic amino acid family biosynthetic process"/>
    <property type="evidence" value="ECO:0007669"/>
    <property type="project" value="UniProtKB-KW"/>
</dbReference>
<dbReference type="SUPFAM" id="SSF51735">
    <property type="entry name" value="NAD(P)-binding Rossmann-fold domains"/>
    <property type="match status" value="1"/>
</dbReference>
<keyword evidence="3 8" id="KW-0028">Amino-acid biosynthesis</keyword>
<dbReference type="EMBL" id="VTFT01000001">
    <property type="protein sequence ID" value="TYT26808.1"/>
    <property type="molecule type" value="Genomic_DNA"/>
</dbReference>
<dbReference type="HAMAP" id="MF_00222">
    <property type="entry name" value="Shikimate_DH_AroE"/>
    <property type="match status" value="1"/>
</dbReference>
<evidence type="ECO:0000259" key="11">
    <source>
        <dbReference type="Pfam" id="PF18317"/>
    </source>
</evidence>
<evidence type="ECO:0000313" key="13">
    <source>
        <dbReference type="Proteomes" id="UP000324973"/>
    </source>
</evidence>
<feature type="binding site" evidence="8">
    <location>
        <begin position="128"/>
        <end position="132"/>
    </location>
    <ligand>
        <name>NADP(+)</name>
        <dbReference type="ChEBI" id="CHEBI:58349"/>
    </ligand>
</feature>